<gene>
    <name evidence="6" type="ORF">FBF83_14660</name>
</gene>
<evidence type="ECO:0000256" key="3">
    <source>
        <dbReference type="ARBA" id="ARBA00022840"/>
    </source>
</evidence>
<dbReference type="SUPFAM" id="SSF56059">
    <property type="entry name" value="Glutathione synthetase ATP-binding domain-like"/>
    <property type="match status" value="1"/>
</dbReference>
<keyword evidence="3 4" id="KW-0067">ATP-binding</keyword>
<proteinExistence type="predicted"/>
<evidence type="ECO:0000256" key="1">
    <source>
        <dbReference type="ARBA" id="ARBA00022598"/>
    </source>
</evidence>
<dbReference type="InterPro" id="IPR040570">
    <property type="entry name" value="LAL_C2"/>
</dbReference>
<dbReference type="Gene3D" id="3.40.50.20">
    <property type="match status" value="1"/>
</dbReference>
<dbReference type="PANTHER" id="PTHR43585:SF2">
    <property type="entry name" value="ATP-GRASP ENZYME FSQD"/>
    <property type="match status" value="1"/>
</dbReference>
<reference evidence="6 7" key="1">
    <citation type="submission" date="2019-04" db="EMBL/GenBank/DDBJ databases">
        <title>Genome sequence of Bacillus hwajinpoensis strain Y2.</title>
        <authorList>
            <person name="Fair J.L."/>
            <person name="Maclea K.S."/>
        </authorList>
    </citation>
    <scope>NUCLEOTIDE SEQUENCE [LARGE SCALE GENOMIC DNA]</scope>
    <source>
        <strain evidence="6 7">Y2</strain>
    </source>
</reference>
<dbReference type="Gene3D" id="3.30.470.20">
    <property type="entry name" value="ATP-grasp fold, B domain"/>
    <property type="match status" value="1"/>
</dbReference>
<dbReference type="GO" id="GO:0046872">
    <property type="term" value="F:metal ion binding"/>
    <property type="evidence" value="ECO:0007669"/>
    <property type="project" value="InterPro"/>
</dbReference>
<keyword evidence="1" id="KW-0436">Ligase</keyword>
<dbReference type="Pfam" id="PF18603">
    <property type="entry name" value="LAL_C2"/>
    <property type="match status" value="1"/>
</dbReference>
<dbReference type="PANTHER" id="PTHR43585">
    <property type="entry name" value="FUMIPYRROLE BIOSYNTHESIS PROTEIN C"/>
    <property type="match status" value="1"/>
</dbReference>
<evidence type="ECO:0000256" key="2">
    <source>
        <dbReference type="ARBA" id="ARBA00022741"/>
    </source>
</evidence>
<name>A0A4U1MDH7_9BACL</name>
<protein>
    <submittedName>
        <fullName evidence="6">ATP-grasp domain-containing protein</fullName>
    </submittedName>
</protein>
<comment type="caution">
    <text evidence="6">The sequence shown here is derived from an EMBL/GenBank/DDBJ whole genome shotgun (WGS) entry which is preliminary data.</text>
</comment>
<evidence type="ECO:0000313" key="6">
    <source>
        <dbReference type="EMBL" id="TKD69239.1"/>
    </source>
</evidence>
<evidence type="ECO:0000259" key="5">
    <source>
        <dbReference type="PROSITE" id="PS50975"/>
    </source>
</evidence>
<evidence type="ECO:0000313" key="7">
    <source>
        <dbReference type="Proteomes" id="UP000310541"/>
    </source>
</evidence>
<evidence type="ECO:0000256" key="4">
    <source>
        <dbReference type="PROSITE-ProRule" id="PRU00409"/>
    </source>
</evidence>
<dbReference type="Pfam" id="PF13535">
    <property type="entry name" value="ATP-grasp_4"/>
    <property type="match status" value="1"/>
</dbReference>
<dbReference type="EMBL" id="SWFM01000004">
    <property type="protein sequence ID" value="TKD69239.1"/>
    <property type="molecule type" value="Genomic_DNA"/>
</dbReference>
<dbReference type="InterPro" id="IPR011761">
    <property type="entry name" value="ATP-grasp"/>
</dbReference>
<dbReference type="AlphaFoldDB" id="A0A4U1MDH7"/>
<sequence>MKHALLIGSFPYAIEKFKNNGFKVTILISKNELKFGNNSIEKADISLIEDYHWDNKTLIKKIEFLHQLEMYDCVYSFTNDGIELAAVLAEKLNVPGLKKDPVFTTQNKYKLRKSLDKYPEINIESCLFSECKWEEISFPLVLKPISGMGSKGVKLINHFNEIKITDKNNSYLLEKYEQGREFSVETFSNNNKHHLLAITDKLNTGPPNFVGITHSLPSQVSYEDEKRIFSAVEKCLNAVNLDFGPAHTEIVLQESGVKIIETQIRIGGKFYHLLERGINIDAIQLVIDALLDDFNHHIEFNRAGGAAIKYLHASNGKVTNLEVPESVYNNKTLIDLNIRTSIGDVIKEWESTGDRIGYVICNGKDTKDALLNVNNISKLINISTVGD</sequence>
<dbReference type="GO" id="GO:0005524">
    <property type="term" value="F:ATP binding"/>
    <property type="evidence" value="ECO:0007669"/>
    <property type="project" value="UniProtKB-UniRule"/>
</dbReference>
<dbReference type="OrthoDB" id="9803907at2"/>
<feature type="domain" description="ATP-grasp" evidence="5">
    <location>
        <begin position="86"/>
        <end position="291"/>
    </location>
</feature>
<organism evidence="6 7">
    <name type="scientific">Guptibacillus hwajinpoensis</name>
    <dbReference type="NCBI Taxonomy" id="208199"/>
    <lineage>
        <taxon>Bacteria</taxon>
        <taxon>Bacillati</taxon>
        <taxon>Bacillota</taxon>
        <taxon>Bacilli</taxon>
        <taxon>Bacillales</taxon>
        <taxon>Guptibacillaceae</taxon>
        <taxon>Guptibacillus</taxon>
    </lineage>
</organism>
<dbReference type="GO" id="GO:0016874">
    <property type="term" value="F:ligase activity"/>
    <property type="evidence" value="ECO:0007669"/>
    <property type="project" value="UniProtKB-KW"/>
</dbReference>
<dbReference type="InterPro" id="IPR052032">
    <property type="entry name" value="ATP-dep_AA_Ligase"/>
</dbReference>
<dbReference type="Proteomes" id="UP000310541">
    <property type="component" value="Unassembled WGS sequence"/>
</dbReference>
<accession>A0A4U1MDH7</accession>
<dbReference type="PROSITE" id="PS50975">
    <property type="entry name" value="ATP_GRASP"/>
    <property type="match status" value="1"/>
</dbReference>
<dbReference type="RefSeq" id="WP_136947910.1">
    <property type="nucleotide sequence ID" value="NZ_SWFM01000004.1"/>
</dbReference>
<keyword evidence="2 4" id="KW-0547">Nucleotide-binding</keyword>